<reference evidence="2" key="1">
    <citation type="submission" date="2022-10" db="EMBL/GenBank/DDBJ databases">
        <title>Genome assembly of Pristionchus species.</title>
        <authorList>
            <person name="Yoshida K."/>
            <person name="Sommer R.J."/>
        </authorList>
    </citation>
    <scope>NUCLEOTIDE SEQUENCE [LARGE SCALE GENOMIC DNA]</scope>
    <source>
        <strain evidence="2">RS5460</strain>
    </source>
</reference>
<feature type="non-terminal residue" evidence="1">
    <location>
        <position position="79"/>
    </location>
</feature>
<organism evidence="1 2">
    <name type="scientific">Pristionchus mayeri</name>
    <dbReference type="NCBI Taxonomy" id="1317129"/>
    <lineage>
        <taxon>Eukaryota</taxon>
        <taxon>Metazoa</taxon>
        <taxon>Ecdysozoa</taxon>
        <taxon>Nematoda</taxon>
        <taxon>Chromadorea</taxon>
        <taxon>Rhabditida</taxon>
        <taxon>Rhabditina</taxon>
        <taxon>Diplogasteromorpha</taxon>
        <taxon>Diplogasteroidea</taxon>
        <taxon>Neodiplogasteridae</taxon>
        <taxon>Pristionchus</taxon>
    </lineage>
</organism>
<sequence length="79" mass="8714">LSSHWPILSTTDRPKTTKCIRRYRIFNSPAFLTMHMNANWSGLSVNKAFSVTLSVIKIGGGSTERSKIIAETNIDSGTT</sequence>
<accession>A0AAN5CK32</accession>
<dbReference type="EMBL" id="BTRK01000004">
    <property type="protein sequence ID" value="GMR45888.1"/>
    <property type="molecule type" value="Genomic_DNA"/>
</dbReference>
<name>A0AAN5CK32_9BILA</name>
<evidence type="ECO:0000313" key="2">
    <source>
        <dbReference type="Proteomes" id="UP001328107"/>
    </source>
</evidence>
<comment type="caution">
    <text evidence="1">The sequence shown here is derived from an EMBL/GenBank/DDBJ whole genome shotgun (WGS) entry which is preliminary data.</text>
</comment>
<proteinExistence type="predicted"/>
<dbReference type="Proteomes" id="UP001328107">
    <property type="component" value="Unassembled WGS sequence"/>
</dbReference>
<protein>
    <submittedName>
        <fullName evidence="1">Uncharacterized protein</fullName>
    </submittedName>
</protein>
<gene>
    <name evidence="1" type="ORF">PMAYCL1PPCAC_16083</name>
</gene>
<feature type="non-terminal residue" evidence="1">
    <location>
        <position position="1"/>
    </location>
</feature>
<evidence type="ECO:0000313" key="1">
    <source>
        <dbReference type="EMBL" id="GMR45888.1"/>
    </source>
</evidence>
<dbReference type="AlphaFoldDB" id="A0AAN5CK32"/>
<keyword evidence="2" id="KW-1185">Reference proteome</keyword>